<keyword evidence="2" id="KW-1185">Reference proteome</keyword>
<comment type="caution">
    <text evidence="1">The sequence shown here is derived from an EMBL/GenBank/DDBJ whole genome shotgun (WGS) entry which is preliminary data.</text>
</comment>
<dbReference type="AlphaFoldDB" id="A0A9D3RSX2"/>
<dbReference type="Proteomes" id="UP001044222">
    <property type="component" value="Chromosome 9"/>
</dbReference>
<proteinExistence type="predicted"/>
<dbReference type="EMBL" id="JAFIRN010000009">
    <property type="protein sequence ID" value="KAG5841695.1"/>
    <property type="molecule type" value="Genomic_DNA"/>
</dbReference>
<gene>
    <name evidence="1" type="ORF">ANANG_G00169450</name>
</gene>
<feature type="non-terminal residue" evidence="1">
    <location>
        <position position="68"/>
    </location>
</feature>
<accession>A0A9D3RSX2</accession>
<evidence type="ECO:0000313" key="2">
    <source>
        <dbReference type="Proteomes" id="UP001044222"/>
    </source>
</evidence>
<evidence type="ECO:0000313" key="1">
    <source>
        <dbReference type="EMBL" id="KAG5841695.1"/>
    </source>
</evidence>
<organism evidence="1 2">
    <name type="scientific">Anguilla anguilla</name>
    <name type="common">European freshwater eel</name>
    <name type="synonym">Muraena anguilla</name>
    <dbReference type="NCBI Taxonomy" id="7936"/>
    <lineage>
        <taxon>Eukaryota</taxon>
        <taxon>Metazoa</taxon>
        <taxon>Chordata</taxon>
        <taxon>Craniata</taxon>
        <taxon>Vertebrata</taxon>
        <taxon>Euteleostomi</taxon>
        <taxon>Actinopterygii</taxon>
        <taxon>Neopterygii</taxon>
        <taxon>Teleostei</taxon>
        <taxon>Anguilliformes</taxon>
        <taxon>Anguillidae</taxon>
        <taxon>Anguilla</taxon>
    </lineage>
</organism>
<name>A0A9D3RSX2_ANGAN</name>
<protein>
    <submittedName>
        <fullName evidence="1">Uncharacterized protein</fullName>
    </submittedName>
</protein>
<reference evidence="1" key="1">
    <citation type="submission" date="2021-01" db="EMBL/GenBank/DDBJ databases">
        <title>A chromosome-scale assembly of European eel, Anguilla anguilla.</title>
        <authorList>
            <person name="Henkel C."/>
            <person name="Jong-Raadsen S.A."/>
            <person name="Dufour S."/>
            <person name="Weltzien F.-A."/>
            <person name="Palstra A.P."/>
            <person name="Pelster B."/>
            <person name="Spaink H.P."/>
            <person name="Van Den Thillart G.E."/>
            <person name="Jansen H."/>
            <person name="Zahm M."/>
            <person name="Klopp C."/>
            <person name="Cedric C."/>
            <person name="Louis A."/>
            <person name="Berthelot C."/>
            <person name="Parey E."/>
            <person name="Roest Crollius H."/>
            <person name="Montfort J."/>
            <person name="Robinson-Rechavi M."/>
            <person name="Bucao C."/>
            <person name="Bouchez O."/>
            <person name="Gislard M."/>
            <person name="Lluch J."/>
            <person name="Milhes M."/>
            <person name="Lampietro C."/>
            <person name="Lopez Roques C."/>
            <person name="Donnadieu C."/>
            <person name="Braasch I."/>
            <person name="Desvignes T."/>
            <person name="Postlethwait J."/>
            <person name="Bobe J."/>
            <person name="Guiguen Y."/>
            <person name="Dirks R."/>
        </authorList>
    </citation>
    <scope>NUCLEOTIDE SEQUENCE</scope>
    <source>
        <strain evidence="1">Tag_6206</strain>
        <tissue evidence="1">Liver</tissue>
    </source>
</reference>
<sequence length="68" mass="7717">MTPWSWASTCIWTGPPPESTALCCALLVRPEAAHPPSPVPRTSITFIQQMLIIRFARERQRIHPIYMG</sequence>